<dbReference type="PANTHER" id="PTHR39342">
    <property type="entry name" value="UPF0283 MEMBRANE PROTEIN YCJF"/>
    <property type="match status" value="1"/>
</dbReference>
<dbReference type="NCBIfam" id="TIGR01620">
    <property type="entry name" value="hyp_HI0043"/>
    <property type="match status" value="1"/>
</dbReference>
<evidence type="ECO:0000256" key="8">
    <source>
        <dbReference type="HAMAP-Rule" id="MF_01085"/>
    </source>
</evidence>
<dbReference type="EMBL" id="JENY01000038">
    <property type="protein sequence ID" value="EXL01738.1"/>
    <property type="molecule type" value="Genomic_DNA"/>
</dbReference>
<dbReference type="GO" id="GO:0005886">
    <property type="term" value="C:plasma membrane"/>
    <property type="evidence" value="ECO:0007669"/>
    <property type="project" value="UniProtKB-SubCell"/>
</dbReference>
<feature type="transmembrane region" description="Helical" evidence="8">
    <location>
        <begin position="83"/>
        <end position="101"/>
    </location>
</feature>
<evidence type="ECO:0000256" key="1">
    <source>
        <dbReference type="ARBA" id="ARBA00004429"/>
    </source>
</evidence>
<dbReference type="Proteomes" id="UP000019849">
    <property type="component" value="Unassembled WGS sequence"/>
</dbReference>
<keyword evidence="3 8" id="KW-1003">Cell membrane</keyword>
<comment type="similarity">
    <text evidence="2 8">Belongs to the UPF0283 family.</text>
</comment>
<evidence type="ECO:0000256" key="3">
    <source>
        <dbReference type="ARBA" id="ARBA00022475"/>
    </source>
</evidence>
<evidence type="ECO:0000313" key="11">
    <source>
        <dbReference type="EMBL" id="TDR31333.1"/>
    </source>
</evidence>
<gene>
    <name evidence="10" type="ORF">BG36_17310</name>
    <name evidence="11" type="ORF">DES43_13422</name>
</gene>
<feature type="transmembrane region" description="Helical" evidence="8">
    <location>
        <begin position="113"/>
        <end position="134"/>
    </location>
</feature>
<dbReference type="HOGENOM" id="CLU_057693_1_0_5"/>
<dbReference type="PANTHER" id="PTHR39342:SF1">
    <property type="entry name" value="UPF0283 MEMBRANE PROTEIN YCJF"/>
    <property type="match status" value="1"/>
</dbReference>
<sequence length="369" mass="38994">MSSAPRRPSAFPISPEAVKAAGNDKEQGRPAPEAAVPRKPRAAPVEMAVAVPVEEDIFDLPDIAEAVPPPASAPRKRSLASRILLGAAGILVSLGIGLWIDNLVRSLFERTPWLGWLAAGAAAIGAIALLVVLAREFRAIARLAEVEKMQKRALDALARNDPKAARAVVDELSAFVASRPETAAGRRALEELRGDVIDGADLVRLAETEILAPLDARARIMVLDAAKRVSLVTAVSPRAIVDIAYVAFESARLIRRLSELYGGRPGTLGFFRLARGVLAHLAITGSIALGDGFVQQILGHGLAARLSAKLGEGVVNGMLTARIGLAAMDTTRPLPFQALKRPGMGDFLSALTSFASKETRAKTQEEAQG</sequence>
<dbReference type="Proteomes" id="UP000294958">
    <property type="component" value="Unassembled WGS sequence"/>
</dbReference>
<evidence type="ECO:0000256" key="6">
    <source>
        <dbReference type="ARBA" id="ARBA00022989"/>
    </source>
</evidence>
<evidence type="ECO:0000256" key="7">
    <source>
        <dbReference type="ARBA" id="ARBA00023136"/>
    </source>
</evidence>
<keyword evidence="7 8" id="KW-0472">Membrane</keyword>
<evidence type="ECO:0000313" key="13">
    <source>
        <dbReference type="Proteomes" id="UP000294958"/>
    </source>
</evidence>
<dbReference type="OrthoDB" id="9816060at2"/>
<evidence type="ECO:0000256" key="2">
    <source>
        <dbReference type="ARBA" id="ARBA00008255"/>
    </source>
</evidence>
<dbReference type="Pfam" id="PF05128">
    <property type="entry name" value="DUF697"/>
    <property type="match status" value="1"/>
</dbReference>
<comment type="caution">
    <text evidence="10">The sequence shown here is derived from an EMBL/GenBank/DDBJ whole genome shotgun (WGS) entry which is preliminary data.</text>
</comment>
<reference evidence="11 13" key="2">
    <citation type="submission" date="2019-03" db="EMBL/GenBank/DDBJ databases">
        <title>Genomic Encyclopedia of Type Strains, Phase IV (KMG-IV): sequencing the most valuable type-strain genomes for metagenomic binning, comparative biology and taxonomic classification.</title>
        <authorList>
            <person name="Goeker M."/>
        </authorList>
    </citation>
    <scope>NUCLEOTIDE SEQUENCE [LARGE SCALE GENOMIC DNA]</scope>
    <source>
        <strain evidence="11 13">DSM 11603</strain>
    </source>
</reference>
<dbReference type="InterPro" id="IPR021147">
    <property type="entry name" value="DUF697"/>
</dbReference>
<organism evidence="10 12">
    <name type="scientific">Aquamicrobium defluvii</name>
    <dbReference type="NCBI Taxonomy" id="69279"/>
    <lineage>
        <taxon>Bacteria</taxon>
        <taxon>Pseudomonadati</taxon>
        <taxon>Pseudomonadota</taxon>
        <taxon>Alphaproteobacteria</taxon>
        <taxon>Hyphomicrobiales</taxon>
        <taxon>Phyllobacteriaceae</taxon>
        <taxon>Aquamicrobium</taxon>
    </lineage>
</organism>
<proteinExistence type="inferred from homology"/>
<dbReference type="eggNOG" id="COG3768">
    <property type="taxonomic scope" value="Bacteria"/>
</dbReference>
<dbReference type="HAMAP" id="MF_01085">
    <property type="entry name" value="UPF0283"/>
    <property type="match status" value="1"/>
</dbReference>
<dbReference type="AlphaFoldDB" id="A0A011U776"/>
<keyword evidence="5 8" id="KW-0812">Transmembrane</keyword>
<dbReference type="PATRIC" id="fig|69279.3.peg.4522"/>
<protein>
    <recommendedName>
        <fullName evidence="8">UPF0283 membrane protein BG36_17310</fullName>
    </recommendedName>
</protein>
<evidence type="ECO:0000313" key="10">
    <source>
        <dbReference type="EMBL" id="EXL01738.1"/>
    </source>
</evidence>
<dbReference type="EMBL" id="SNZF01000034">
    <property type="protein sequence ID" value="TDR31333.1"/>
    <property type="molecule type" value="Genomic_DNA"/>
</dbReference>
<evidence type="ECO:0000256" key="9">
    <source>
        <dbReference type="SAM" id="MobiDB-lite"/>
    </source>
</evidence>
<evidence type="ECO:0000256" key="5">
    <source>
        <dbReference type="ARBA" id="ARBA00022692"/>
    </source>
</evidence>
<evidence type="ECO:0000313" key="12">
    <source>
        <dbReference type="Proteomes" id="UP000019849"/>
    </source>
</evidence>
<dbReference type="RefSeq" id="WP_035032591.1">
    <property type="nucleotide sequence ID" value="NZ_KK073910.1"/>
</dbReference>
<feature type="compositionally biased region" description="Low complexity" evidence="9">
    <location>
        <begin position="29"/>
        <end position="43"/>
    </location>
</feature>
<comment type="subcellular location">
    <subcellularLocation>
        <location evidence="1">Cell inner membrane</location>
        <topology evidence="1">Multi-pass membrane protein</topology>
    </subcellularLocation>
    <subcellularLocation>
        <location evidence="8">Cell membrane</location>
        <topology evidence="8">Multi-pass membrane protein</topology>
    </subcellularLocation>
</comment>
<accession>A0A011U776</accession>
<evidence type="ECO:0000256" key="4">
    <source>
        <dbReference type="ARBA" id="ARBA00022519"/>
    </source>
</evidence>
<keyword evidence="13" id="KW-1185">Reference proteome</keyword>
<reference evidence="10 12" key="1">
    <citation type="submission" date="2014-02" db="EMBL/GenBank/DDBJ databases">
        <title>Aquamicrobium defluvii Genome sequencing.</title>
        <authorList>
            <person name="Wang X."/>
        </authorList>
    </citation>
    <scope>NUCLEOTIDE SEQUENCE [LARGE SCALE GENOMIC DNA]</scope>
    <source>
        <strain evidence="10 12">W13Z1</strain>
    </source>
</reference>
<feature type="region of interest" description="Disordered" evidence="9">
    <location>
        <begin position="1"/>
        <end position="43"/>
    </location>
</feature>
<dbReference type="InterPro" id="IPR006507">
    <property type="entry name" value="UPF0283"/>
</dbReference>
<keyword evidence="4" id="KW-0997">Cell inner membrane</keyword>
<name>A0A011U776_9HYPH</name>
<keyword evidence="6 8" id="KW-1133">Transmembrane helix</keyword>
<dbReference type="STRING" id="69279.BG36_17310"/>